<keyword evidence="2" id="KW-1185">Reference proteome</keyword>
<name>A0AC60NZT5_IXOPE</name>
<comment type="caution">
    <text evidence="1">The sequence shown here is derived from an EMBL/GenBank/DDBJ whole genome shotgun (WGS) entry which is preliminary data.</text>
</comment>
<evidence type="ECO:0000313" key="1">
    <source>
        <dbReference type="EMBL" id="KAG0412688.1"/>
    </source>
</evidence>
<sequence>MASLQTAYRALPAYDQEVDTPPQESSFLIHTVPDSSRTRWNHVEDLDSFFTRISFLAYHQKHGLTCMVLYEVLELLQFLFVVLFTTYLVQCVDYPVLFKDRLPAHNSTKVTLGDVLVPLGRCTSRLSPSVVLFLVVAFVFWTLRAVKVAFQLLQFVEIRAFYLNALHISSNDLDNMTWHEVQRRLLDVQKDQQMCIHKTELTELDIYHRILRYKNYMVAMVNKEVLPLRFTLPLLGEVIFLTHGLKFNLQVILFWGPWAPFENNWHLKEEYKRGTHRETLANELSKHILWVGLANLVFLPVILVWQVLYSFFSYADIIKREPGFLGSRMWSLYGRLYLRHFNELDHELNTRQGPLLFLHAHFVEKVLCVCLHRSGDVLLCRGYRPASQYMGIFTSHLMNVLAKNAAFFAGSILAVLLALTVYDEDVLTVEHVLSIITVLGMIVAVCRAIIPDEHLVWCPERLMTNILAQVHYMPDHWKGQCHTYAVRDEFAHLFQYKAVHLLEELLSPLVTPLVLCCVLRHRAPEIVDFLRNFTVEVVGVGDVCSFAQMDIRRHGCPQWTAPDAVQEAGDASPQQQAQHGKTELSLMHFTLTNPNWVPPGESTAFLSQLKEQVNKDAARLPAFREDNPLYYSLNSLSSLGVGGHCLWEYHVHGETLYREAGSFSRGMLLVERNETPVTLYSSLAASILRPPGDALSHSQAGGLAAEPVRGGLSHTEGPLGVLPSQGGLLASLHALNDPCGAPGSNGEASLESTVTHMSFSTLYMHEEAQSRLVWQQRPPGDLPHIPESPQEGDEGRPLLPPTAGPWSSPAVGLGESSGGRQVRLVLSDGQRKISASSGIENSQRGKRF</sequence>
<proteinExistence type="predicted"/>
<evidence type="ECO:0000313" key="2">
    <source>
        <dbReference type="Proteomes" id="UP000805193"/>
    </source>
</evidence>
<dbReference type="EMBL" id="JABSTQ010011330">
    <property type="protein sequence ID" value="KAG0412688.1"/>
    <property type="molecule type" value="Genomic_DNA"/>
</dbReference>
<protein>
    <submittedName>
        <fullName evidence="1">Uncharacterized protein</fullName>
    </submittedName>
</protein>
<organism evidence="1 2">
    <name type="scientific">Ixodes persulcatus</name>
    <name type="common">Taiga tick</name>
    <dbReference type="NCBI Taxonomy" id="34615"/>
    <lineage>
        <taxon>Eukaryota</taxon>
        <taxon>Metazoa</taxon>
        <taxon>Ecdysozoa</taxon>
        <taxon>Arthropoda</taxon>
        <taxon>Chelicerata</taxon>
        <taxon>Arachnida</taxon>
        <taxon>Acari</taxon>
        <taxon>Parasitiformes</taxon>
        <taxon>Ixodida</taxon>
        <taxon>Ixodoidea</taxon>
        <taxon>Ixodidae</taxon>
        <taxon>Ixodinae</taxon>
        <taxon>Ixodes</taxon>
    </lineage>
</organism>
<gene>
    <name evidence="1" type="ORF">HPB47_010172</name>
</gene>
<accession>A0AC60NZT5</accession>
<reference evidence="1 2" key="1">
    <citation type="journal article" date="2020" name="Cell">
        <title>Large-Scale Comparative Analyses of Tick Genomes Elucidate Their Genetic Diversity and Vector Capacities.</title>
        <authorList>
            <consortium name="Tick Genome and Microbiome Consortium (TIGMIC)"/>
            <person name="Jia N."/>
            <person name="Wang J."/>
            <person name="Shi W."/>
            <person name="Du L."/>
            <person name="Sun Y."/>
            <person name="Zhan W."/>
            <person name="Jiang J.F."/>
            <person name="Wang Q."/>
            <person name="Zhang B."/>
            <person name="Ji P."/>
            <person name="Bell-Sakyi L."/>
            <person name="Cui X.M."/>
            <person name="Yuan T.T."/>
            <person name="Jiang B.G."/>
            <person name="Yang W.F."/>
            <person name="Lam T.T."/>
            <person name="Chang Q.C."/>
            <person name="Ding S.J."/>
            <person name="Wang X.J."/>
            <person name="Zhu J.G."/>
            <person name="Ruan X.D."/>
            <person name="Zhao L."/>
            <person name="Wei J.T."/>
            <person name="Ye R.Z."/>
            <person name="Que T.C."/>
            <person name="Du C.H."/>
            <person name="Zhou Y.H."/>
            <person name="Cheng J.X."/>
            <person name="Dai P.F."/>
            <person name="Guo W.B."/>
            <person name="Han X.H."/>
            <person name="Huang E.J."/>
            <person name="Li L.F."/>
            <person name="Wei W."/>
            <person name="Gao Y.C."/>
            <person name="Liu J.Z."/>
            <person name="Shao H.Z."/>
            <person name="Wang X."/>
            <person name="Wang C.C."/>
            <person name="Yang T.C."/>
            <person name="Huo Q.B."/>
            <person name="Li W."/>
            <person name="Chen H.Y."/>
            <person name="Chen S.E."/>
            <person name="Zhou L.G."/>
            <person name="Ni X.B."/>
            <person name="Tian J.H."/>
            <person name="Sheng Y."/>
            <person name="Liu T."/>
            <person name="Pan Y.S."/>
            <person name="Xia L.Y."/>
            <person name="Li J."/>
            <person name="Zhao F."/>
            <person name="Cao W.C."/>
        </authorList>
    </citation>
    <scope>NUCLEOTIDE SEQUENCE [LARGE SCALE GENOMIC DNA]</scope>
    <source>
        <strain evidence="1">Iper-2018</strain>
    </source>
</reference>
<dbReference type="Proteomes" id="UP000805193">
    <property type="component" value="Unassembled WGS sequence"/>
</dbReference>